<dbReference type="PANTHER" id="PTHR45833:SF1">
    <property type="entry name" value="METHIONINE SYNTHASE"/>
    <property type="match status" value="1"/>
</dbReference>
<dbReference type="InterPro" id="IPR000489">
    <property type="entry name" value="Pterin-binding_dom"/>
</dbReference>
<keyword evidence="9" id="KW-1185">Reference proteome</keyword>
<dbReference type="SUPFAM" id="SSF51717">
    <property type="entry name" value="Dihydropteroate synthetase-like"/>
    <property type="match status" value="1"/>
</dbReference>
<sequence>MEKFMIIGERIHCISPVIRKALAERNPEAILKRAKEQLEAGAHYIDFNIGPAEKDGEELMTWGVQLLQNEFNNVPLALDTANRKAIEAGLKVYNPINGKAIINSADAGGRIDLIDLAGEYQARVIALCAKEGIPKDNDERMAYCQEMLERGLMAGLEAEDMLFDPLCLVIKGMQDQQMDVLESIRMMSEMGLLTTGGLSNVSNGCPKHVRPILDSAWLAMAMANGFSSAIVNPCDEELMRTVKSCDIIRNASLYADSYLELNEGGFAFNA</sequence>
<evidence type="ECO:0000313" key="8">
    <source>
        <dbReference type="EMBL" id="SDM18426.1"/>
    </source>
</evidence>
<dbReference type="GO" id="GO:0031419">
    <property type="term" value="F:cobalamin binding"/>
    <property type="evidence" value="ECO:0007669"/>
    <property type="project" value="UniProtKB-KW"/>
</dbReference>
<evidence type="ECO:0000256" key="6">
    <source>
        <dbReference type="ARBA" id="ARBA00023285"/>
    </source>
</evidence>
<comment type="similarity">
    <text evidence="1">Belongs to the vitamin-B12 dependent methionine synthase family.</text>
</comment>
<keyword evidence="2 8" id="KW-0489">Methyltransferase</keyword>
<keyword evidence="4 8" id="KW-0808">Transferase</keyword>
<keyword evidence="3" id="KW-0846">Cobalamin</keyword>
<dbReference type="GO" id="GO:0046653">
    <property type="term" value="P:tetrahydrofolate metabolic process"/>
    <property type="evidence" value="ECO:0007669"/>
    <property type="project" value="TreeGrafter"/>
</dbReference>
<dbReference type="InterPro" id="IPR011005">
    <property type="entry name" value="Dihydropteroate_synth-like_sf"/>
</dbReference>
<evidence type="ECO:0000256" key="2">
    <source>
        <dbReference type="ARBA" id="ARBA00022603"/>
    </source>
</evidence>
<feature type="domain" description="Pterin-binding" evidence="7">
    <location>
        <begin position="4"/>
        <end position="249"/>
    </location>
</feature>
<reference evidence="8 9" key="1">
    <citation type="submission" date="2016-10" db="EMBL/GenBank/DDBJ databases">
        <authorList>
            <person name="de Groot N.N."/>
        </authorList>
    </citation>
    <scope>NUCLEOTIDE SEQUENCE [LARGE SCALE GENOMIC DNA]</scope>
    <source>
        <strain evidence="8 9">DSM 797</strain>
    </source>
</reference>
<dbReference type="Pfam" id="PF00809">
    <property type="entry name" value="Pterin_bind"/>
    <property type="match status" value="1"/>
</dbReference>
<dbReference type="NCBIfam" id="NF040758">
    <property type="entry name" value="CODH_ACS_meth"/>
    <property type="match status" value="1"/>
</dbReference>
<dbReference type="GO" id="GO:0008705">
    <property type="term" value="F:methionine synthase activity"/>
    <property type="evidence" value="ECO:0007669"/>
    <property type="project" value="TreeGrafter"/>
</dbReference>
<dbReference type="Gene3D" id="3.20.20.20">
    <property type="entry name" value="Dihydropteroate synthase-like"/>
    <property type="match status" value="1"/>
</dbReference>
<dbReference type="GO" id="GO:0032259">
    <property type="term" value="P:methylation"/>
    <property type="evidence" value="ECO:0007669"/>
    <property type="project" value="UniProtKB-KW"/>
</dbReference>
<accession>A0A1G9R542</accession>
<dbReference type="RefSeq" id="WP_092726614.1">
    <property type="nucleotide sequence ID" value="NZ_FNGW01000006.1"/>
</dbReference>
<keyword evidence="5" id="KW-0479">Metal-binding</keyword>
<dbReference type="GO" id="GO:0046872">
    <property type="term" value="F:metal ion binding"/>
    <property type="evidence" value="ECO:0007669"/>
    <property type="project" value="UniProtKB-KW"/>
</dbReference>
<dbReference type="GO" id="GO:0005829">
    <property type="term" value="C:cytosol"/>
    <property type="evidence" value="ECO:0007669"/>
    <property type="project" value="TreeGrafter"/>
</dbReference>
<proteinExistence type="inferred from homology"/>
<dbReference type="EMBL" id="FNGW01000006">
    <property type="protein sequence ID" value="SDM18426.1"/>
    <property type="molecule type" value="Genomic_DNA"/>
</dbReference>
<evidence type="ECO:0000259" key="7">
    <source>
        <dbReference type="PROSITE" id="PS50972"/>
    </source>
</evidence>
<organism evidence="8 9">
    <name type="scientific">Romboutsia lituseburensis DSM 797</name>
    <dbReference type="NCBI Taxonomy" id="1121325"/>
    <lineage>
        <taxon>Bacteria</taxon>
        <taxon>Bacillati</taxon>
        <taxon>Bacillota</taxon>
        <taxon>Clostridia</taxon>
        <taxon>Peptostreptococcales</taxon>
        <taxon>Peptostreptococcaceae</taxon>
        <taxon>Romboutsia</taxon>
    </lineage>
</organism>
<dbReference type="InterPro" id="IPR050554">
    <property type="entry name" value="Met_Synthase/Corrinoid"/>
</dbReference>
<evidence type="ECO:0000256" key="1">
    <source>
        <dbReference type="ARBA" id="ARBA00010398"/>
    </source>
</evidence>
<dbReference type="PROSITE" id="PS50972">
    <property type="entry name" value="PTERIN_BINDING"/>
    <property type="match status" value="1"/>
</dbReference>
<dbReference type="Proteomes" id="UP000199068">
    <property type="component" value="Unassembled WGS sequence"/>
</dbReference>
<dbReference type="AlphaFoldDB" id="A0A1G9R542"/>
<keyword evidence="6" id="KW-0170">Cobalt</keyword>
<evidence type="ECO:0000256" key="5">
    <source>
        <dbReference type="ARBA" id="ARBA00022723"/>
    </source>
</evidence>
<dbReference type="PANTHER" id="PTHR45833">
    <property type="entry name" value="METHIONINE SYNTHASE"/>
    <property type="match status" value="1"/>
</dbReference>
<evidence type="ECO:0000256" key="4">
    <source>
        <dbReference type="ARBA" id="ARBA00022679"/>
    </source>
</evidence>
<dbReference type="GO" id="GO:0050667">
    <property type="term" value="P:homocysteine metabolic process"/>
    <property type="evidence" value="ECO:0007669"/>
    <property type="project" value="TreeGrafter"/>
</dbReference>
<protein>
    <submittedName>
        <fullName evidence="8">Methyltetrahydrofolate--corrinoid iron-sulfur protein Co-methyltransferase</fullName>
    </submittedName>
</protein>
<gene>
    <name evidence="8" type="ORF">SAMN04515677_106100</name>
</gene>
<dbReference type="STRING" id="1121325.SAMN04515677_106100"/>
<name>A0A1G9R542_9FIRM</name>
<evidence type="ECO:0000256" key="3">
    <source>
        <dbReference type="ARBA" id="ARBA00022628"/>
    </source>
</evidence>
<evidence type="ECO:0000313" key="9">
    <source>
        <dbReference type="Proteomes" id="UP000199068"/>
    </source>
</evidence>